<proteinExistence type="predicted"/>
<sequence length="261" mass="28707">MKLSLSYLSHLLLALADFPSSRPDLKPGDSLYLAMVARALLGAVLSSIARSFSTFSRVARATKRNFSISQVLAWAASRSPFKPWSSFSKAFTFSRASASPCWASSSFMVALLARASTTAITTCLVSSFNFRTSAQSSSLSWERLSMTPEITHLINKTHGIVVVLQGQFVSRQLEKISGKRRNKTRQQGNYFTMTGFLAASFTSTSEGVVYISLASGWLRMPRQNTWASAPFARTLCQGINEAHRTFSWLSPTDSSRRSAIS</sequence>
<reference evidence="3 4" key="1">
    <citation type="journal article" date="2014" name="Agronomy (Basel)">
        <title>A Draft Genome Sequence for Ensete ventricosum, the Drought-Tolerant Tree Against Hunger.</title>
        <authorList>
            <person name="Harrison J."/>
            <person name="Moore K.A."/>
            <person name="Paszkiewicz K."/>
            <person name="Jones T."/>
            <person name="Grant M."/>
            <person name="Ambacheew D."/>
            <person name="Muzemil S."/>
            <person name="Studholme D.J."/>
        </authorList>
    </citation>
    <scope>NUCLEOTIDE SEQUENCE [LARGE SCALE GENOMIC DNA]</scope>
</reference>
<feature type="chain" id="PRO_5018968843" description="Secreted protein" evidence="2">
    <location>
        <begin position="17"/>
        <end position="261"/>
    </location>
</feature>
<feature type="signal peptide" evidence="2">
    <location>
        <begin position="1"/>
        <end position="16"/>
    </location>
</feature>
<organism evidence="3 4">
    <name type="scientific">Ensete ventricosum</name>
    <name type="common">Abyssinian banana</name>
    <name type="synonym">Musa ensete</name>
    <dbReference type="NCBI Taxonomy" id="4639"/>
    <lineage>
        <taxon>Eukaryota</taxon>
        <taxon>Viridiplantae</taxon>
        <taxon>Streptophyta</taxon>
        <taxon>Embryophyta</taxon>
        <taxon>Tracheophyta</taxon>
        <taxon>Spermatophyta</taxon>
        <taxon>Magnoliopsida</taxon>
        <taxon>Liliopsida</taxon>
        <taxon>Zingiberales</taxon>
        <taxon>Musaceae</taxon>
        <taxon>Ensete</taxon>
    </lineage>
</organism>
<keyword evidence="2" id="KW-0732">Signal</keyword>
<keyword evidence="1" id="KW-0812">Transmembrane</keyword>
<protein>
    <recommendedName>
        <fullName evidence="5">Secreted protein</fullName>
    </recommendedName>
</protein>
<evidence type="ECO:0008006" key="5">
    <source>
        <dbReference type="Google" id="ProtNLM"/>
    </source>
</evidence>
<accession>A0A426ZLW8</accession>
<evidence type="ECO:0000313" key="4">
    <source>
        <dbReference type="Proteomes" id="UP000287651"/>
    </source>
</evidence>
<name>A0A426ZLW8_ENSVE</name>
<keyword evidence="1" id="KW-1133">Transmembrane helix</keyword>
<dbReference type="EMBL" id="AMZH03005982">
    <property type="protein sequence ID" value="RRT64982.1"/>
    <property type="molecule type" value="Genomic_DNA"/>
</dbReference>
<feature type="transmembrane region" description="Helical" evidence="1">
    <location>
        <begin position="190"/>
        <end position="213"/>
    </location>
</feature>
<evidence type="ECO:0000313" key="3">
    <source>
        <dbReference type="EMBL" id="RRT64982.1"/>
    </source>
</evidence>
<dbReference type="Proteomes" id="UP000287651">
    <property type="component" value="Unassembled WGS sequence"/>
</dbReference>
<evidence type="ECO:0000256" key="2">
    <source>
        <dbReference type="SAM" id="SignalP"/>
    </source>
</evidence>
<dbReference type="AlphaFoldDB" id="A0A426ZLW8"/>
<gene>
    <name evidence="3" type="ORF">B296_00015644</name>
</gene>
<comment type="caution">
    <text evidence="3">The sequence shown here is derived from an EMBL/GenBank/DDBJ whole genome shotgun (WGS) entry which is preliminary data.</text>
</comment>
<keyword evidence="1" id="KW-0472">Membrane</keyword>
<feature type="transmembrane region" description="Helical" evidence="1">
    <location>
        <begin position="32"/>
        <end position="53"/>
    </location>
</feature>
<evidence type="ECO:0000256" key="1">
    <source>
        <dbReference type="SAM" id="Phobius"/>
    </source>
</evidence>